<dbReference type="GO" id="GO:0016491">
    <property type="term" value="F:oxidoreductase activity"/>
    <property type="evidence" value="ECO:0007669"/>
    <property type="project" value="UniProtKB-KW"/>
</dbReference>
<keyword evidence="8" id="KW-1185">Reference proteome</keyword>
<dbReference type="Proteomes" id="UP001203297">
    <property type="component" value="Unassembled WGS sequence"/>
</dbReference>
<dbReference type="InterPro" id="IPR036318">
    <property type="entry name" value="FAD-bd_PCMH-like_sf"/>
</dbReference>
<evidence type="ECO:0000313" key="8">
    <source>
        <dbReference type="Proteomes" id="UP001203297"/>
    </source>
</evidence>
<gene>
    <name evidence="7" type="ORF">B0F90DRAFT_1761952</name>
</gene>
<dbReference type="Pfam" id="PF01565">
    <property type="entry name" value="FAD_binding_4"/>
    <property type="match status" value="1"/>
</dbReference>
<reference evidence="7" key="1">
    <citation type="journal article" date="2022" name="New Phytol.">
        <title>Evolutionary transition to the ectomycorrhizal habit in the genomes of a hyperdiverse lineage of mushroom-forming fungi.</title>
        <authorList>
            <person name="Looney B."/>
            <person name="Miyauchi S."/>
            <person name="Morin E."/>
            <person name="Drula E."/>
            <person name="Courty P.E."/>
            <person name="Kohler A."/>
            <person name="Kuo A."/>
            <person name="LaButti K."/>
            <person name="Pangilinan J."/>
            <person name="Lipzen A."/>
            <person name="Riley R."/>
            <person name="Andreopoulos W."/>
            <person name="He G."/>
            <person name="Johnson J."/>
            <person name="Nolan M."/>
            <person name="Tritt A."/>
            <person name="Barry K.W."/>
            <person name="Grigoriev I.V."/>
            <person name="Nagy L.G."/>
            <person name="Hibbett D."/>
            <person name="Henrissat B."/>
            <person name="Matheny P.B."/>
            <person name="Labbe J."/>
            <person name="Martin F.M."/>
        </authorList>
    </citation>
    <scope>NUCLEOTIDE SEQUENCE</scope>
    <source>
        <strain evidence="7">BPL690</strain>
    </source>
</reference>
<feature type="domain" description="FAD-binding PCMH-type" evidence="6">
    <location>
        <begin position="81"/>
        <end position="250"/>
    </location>
</feature>
<evidence type="ECO:0000256" key="4">
    <source>
        <dbReference type="ARBA" id="ARBA00023002"/>
    </source>
</evidence>
<feature type="signal peptide" evidence="5">
    <location>
        <begin position="1"/>
        <end position="23"/>
    </location>
</feature>
<evidence type="ECO:0000256" key="3">
    <source>
        <dbReference type="ARBA" id="ARBA00022827"/>
    </source>
</evidence>
<name>A0AAD4QGI9_9AGAM</name>
<feature type="chain" id="PRO_5042160251" evidence="5">
    <location>
        <begin position="24"/>
        <end position="503"/>
    </location>
</feature>
<evidence type="ECO:0000256" key="1">
    <source>
        <dbReference type="ARBA" id="ARBA00005466"/>
    </source>
</evidence>
<evidence type="ECO:0000313" key="7">
    <source>
        <dbReference type="EMBL" id="KAI0293620.1"/>
    </source>
</evidence>
<dbReference type="InterPro" id="IPR016169">
    <property type="entry name" value="FAD-bd_PCMH_sub2"/>
</dbReference>
<dbReference type="InterPro" id="IPR016166">
    <property type="entry name" value="FAD-bd_PCMH"/>
</dbReference>
<dbReference type="Gene3D" id="3.30.465.10">
    <property type="match status" value="1"/>
</dbReference>
<organism evidence="7 8">
    <name type="scientific">Multifurca ochricompacta</name>
    <dbReference type="NCBI Taxonomy" id="376703"/>
    <lineage>
        <taxon>Eukaryota</taxon>
        <taxon>Fungi</taxon>
        <taxon>Dikarya</taxon>
        <taxon>Basidiomycota</taxon>
        <taxon>Agaricomycotina</taxon>
        <taxon>Agaricomycetes</taxon>
        <taxon>Russulales</taxon>
        <taxon>Russulaceae</taxon>
        <taxon>Multifurca</taxon>
    </lineage>
</organism>
<evidence type="ECO:0000256" key="5">
    <source>
        <dbReference type="SAM" id="SignalP"/>
    </source>
</evidence>
<proteinExistence type="inferred from homology"/>
<keyword evidence="5" id="KW-0732">Signal</keyword>
<evidence type="ECO:0000256" key="2">
    <source>
        <dbReference type="ARBA" id="ARBA00022630"/>
    </source>
</evidence>
<dbReference type="InterPro" id="IPR006094">
    <property type="entry name" value="Oxid_FAD_bind_N"/>
</dbReference>
<dbReference type="EMBL" id="WTXG01000093">
    <property type="protein sequence ID" value="KAI0293620.1"/>
    <property type="molecule type" value="Genomic_DNA"/>
</dbReference>
<comment type="similarity">
    <text evidence="1">Belongs to the oxygen-dependent FAD-linked oxidoreductase family.</text>
</comment>
<dbReference type="SUPFAM" id="SSF56176">
    <property type="entry name" value="FAD-binding/transporter-associated domain-like"/>
    <property type="match status" value="1"/>
</dbReference>
<comment type="caution">
    <text evidence="7">The sequence shown here is derived from an EMBL/GenBank/DDBJ whole genome shotgun (WGS) entry which is preliminary data.</text>
</comment>
<keyword evidence="3" id="KW-0274">FAD</keyword>
<protein>
    <submittedName>
        <fullName evidence="7">FAD-binding domain-containing protein</fullName>
    </submittedName>
</protein>
<dbReference type="Pfam" id="PF08031">
    <property type="entry name" value="BBE"/>
    <property type="match status" value="1"/>
</dbReference>
<keyword evidence="4" id="KW-0560">Oxidoreductase</keyword>
<dbReference type="PANTHER" id="PTHR42973">
    <property type="entry name" value="BINDING OXIDOREDUCTASE, PUTATIVE (AFU_ORTHOLOGUE AFUA_1G17690)-RELATED"/>
    <property type="match status" value="1"/>
</dbReference>
<dbReference type="GO" id="GO:0071949">
    <property type="term" value="F:FAD binding"/>
    <property type="evidence" value="ECO:0007669"/>
    <property type="project" value="InterPro"/>
</dbReference>
<dbReference type="InterPro" id="IPR012951">
    <property type="entry name" value="BBE"/>
</dbReference>
<evidence type="ECO:0000259" key="6">
    <source>
        <dbReference type="PROSITE" id="PS51387"/>
    </source>
</evidence>
<keyword evidence="2" id="KW-0285">Flavoprotein</keyword>
<dbReference type="PANTHER" id="PTHR42973:SF13">
    <property type="entry name" value="FAD-BINDING PCMH-TYPE DOMAIN-CONTAINING PROTEIN"/>
    <property type="match status" value="1"/>
</dbReference>
<accession>A0AAD4QGI9</accession>
<dbReference type="PROSITE" id="PS51387">
    <property type="entry name" value="FAD_PCMH"/>
    <property type="match status" value="1"/>
</dbReference>
<dbReference type="AlphaFoldDB" id="A0AAD4QGI9"/>
<sequence length="503" mass="55043">MLRAAFWRYTLILPIFLAAIVRAQYNIQLGYPASRQVPTSSLNNYTYVCNEIENSISHASQVFYPGSPEFGADISHWANSSSQVSACSVEPGTLADVGQILHLLASTHTPFAVKCGGHSVNLGFSSTPGVHISLIRFNNIVVHEDSGTVDVGAGLTWTDVYTELIPKGINVVGGRLNGVGVSGVTLGGGYSWKTNQYGLTIDTVTQYELVLPNGDVKVVTNADDDLWFALKGGFNNYGIVTKFTFQSHQQTNIWAALLNFAEDQMEAAQSALAQFLSEDRDRKAAQLAEFVYTNGSLSFGISLFYDGSAPPEGFYDDILNLPSASKSITTGSFTDFVLSQFLPTYKRVYFDAVPMLDYTVPIMTAFANETKFWGESLSKVDESVLVVYSLDPFASDFLTHGGPSAYPPDRSLPVKPSSIFYGWTDPSVDNDMRKAMRTSAATLVSIGIEDGQTDLEHAAPYINYALFGTPLEKMYGGNLERLREIRRTYDPENIMGLAGGWKF</sequence>
<dbReference type="InterPro" id="IPR050416">
    <property type="entry name" value="FAD-linked_Oxidoreductase"/>
</dbReference>